<sequence length="173" mass="20396">MLNKDRDPVEKKRIFDNKEYLLVYDIGAGTLDITYLCISKDNDRKTTISFLGRIGNHVAGNYLDYAIAKAIFDKHEKSFGFKRTGQAPIEDIEPQRQLKNIIINHIKPILSKEDKYLLHSNQFSERYFLPKIWKLIVKKYCVTNQLLILLRKTQKLFFTTYFPFIINLTTKNM</sequence>
<dbReference type="AlphaFoldDB" id="A0A1V1PD37"/>
<organism evidence="1 2">
    <name type="scientific">Candidatus Magnetoglobus multicellularis str. Araruama</name>
    <dbReference type="NCBI Taxonomy" id="890399"/>
    <lineage>
        <taxon>Bacteria</taxon>
        <taxon>Pseudomonadati</taxon>
        <taxon>Thermodesulfobacteriota</taxon>
        <taxon>Desulfobacteria</taxon>
        <taxon>Desulfobacterales</taxon>
        <taxon>Desulfobacteraceae</taxon>
        <taxon>Candidatus Magnetoglobus</taxon>
    </lineage>
</organism>
<protein>
    <submittedName>
        <fullName evidence="1">Uncharacterized protein</fullName>
    </submittedName>
</protein>
<proteinExistence type="predicted"/>
<dbReference type="InterPro" id="IPR043129">
    <property type="entry name" value="ATPase_NBD"/>
</dbReference>
<accession>A0A1V1PD37</accession>
<comment type="caution">
    <text evidence="1">The sequence shown here is derived from an EMBL/GenBank/DDBJ whole genome shotgun (WGS) entry which is preliminary data.</text>
</comment>
<dbReference type="Gene3D" id="3.30.420.40">
    <property type="match status" value="1"/>
</dbReference>
<dbReference type="EMBL" id="ATBP01000119">
    <property type="protein sequence ID" value="ETR72720.1"/>
    <property type="molecule type" value="Genomic_DNA"/>
</dbReference>
<dbReference type="Proteomes" id="UP000189670">
    <property type="component" value="Unassembled WGS sequence"/>
</dbReference>
<gene>
    <name evidence="1" type="ORF">OMM_07363</name>
</gene>
<dbReference type="SUPFAM" id="SSF53067">
    <property type="entry name" value="Actin-like ATPase domain"/>
    <property type="match status" value="1"/>
</dbReference>
<name>A0A1V1PD37_9BACT</name>
<evidence type="ECO:0000313" key="1">
    <source>
        <dbReference type="EMBL" id="ETR72720.1"/>
    </source>
</evidence>
<evidence type="ECO:0000313" key="2">
    <source>
        <dbReference type="Proteomes" id="UP000189670"/>
    </source>
</evidence>
<reference evidence="2" key="1">
    <citation type="submission" date="2012-11" db="EMBL/GenBank/DDBJ databases">
        <authorList>
            <person name="Lucero-Rivera Y.E."/>
            <person name="Tovar-Ramirez D."/>
        </authorList>
    </citation>
    <scope>NUCLEOTIDE SEQUENCE [LARGE SCALE GENOMIC DNA]</scope>
    <source>
        <strain evidence="2">Araruama</strain>
    </source>
</reference>